<evidence type="ECO:0000313" key="1">
    <source>
        <dbReference type="EMBL" id="GBN86010.1"/>
    </source>
</evidence>
<name>A0A4Y2SFD8_ARAVE</name>
<sequence length="91" mass="10593">MGIVMQKHHHSTCFTMPQRLLPFSKSKEHLSGTRYSSNSDVKTVAENWLNRQERDFYQAGLKKLALRSDKCLDRFGDYVKGDQQVCLLILF</sequence>
<dbReference type="OrthoDB" id="616263at2759"/>
<dbReference type="InterPro" id="IPR036397">
    <property type="entry name" value="RNaseH_sf"/>
</dbReference>
<protein>
    <submittedName>
        <fullName evidence="1">Uncharacterized protein</fullName>
    </submittedName>
</protein>
<dbReference type="Proteomes" id="UP000499080">
    <property type="component" value="Unassembled WGS sequence"/>
</dbReference>
<accession>A0A4Y2SFD8</accession>
<comment type="caution">
    <text evidence="1">The sequence shown here is derived from an EMBL/GenBank/DDBJ whole genome shotgun (WGS) entry which is preliminary data.</text>
</comment>
<dbReference type="GO" id="GO:0003676">
    <property type="term" value="F:nucleic acid binding"/>
    <property type="evidence" value="ECO:0007669"/>
    <property type="project" value="InterPro"/>
</dbReference>
<gene>
    <name evidence="1" type="ORF">AVEN_81512_1</name>
</gene>
<dbReference type="EMBL" id="BGPR01021062">
    <property type="protein sequence ID" value="GBN86010.1"/>
    <property type="molecule type" value="Genomic_DNA"/>
</dbReference>
<reference evidence="1 2" key="1">
    <citation type="journal article" date="2019" name="Sci. Rep.">
        <title>Orb-weaving spider Araneus ventricosus genome elucidates the spidroin gene catalogue.</title>
        <authorList>
            <person name="Kono N."/>
            <person name="Nakamura H."/>
            <person name="Ohtoshi R."/>
            <person name="Moran D.A.P."/>
            <person name="Shinohara A."/>
            <person name="Yoshida Y."/>
            <person name="Fujiwara M."/>
            <person name="Mori M."/>
            <person name="Tomita M."/>
            <person name="Arakawa K."/>
        </authorList>
    </citation>
    <scope>NUCLEOTIDE SEQUENCE [LARGE SCALE GENOMIC DNA]</scope>
</reference>
<evidence type="ECO:0000313" key="2">
    <source>
        <dbReference type="Proteomes" id="UP000499080"/>
    </source>
</evidence>
<dbReference type="AlphaFoldDB" id="A0A4Y2SFD8"/>
<keyword evidence="2" id="KW-1185">Reference proteome</keyword>
<organism evidence="1 2">
    <name type="scientific">Araneus ventricosus</name>
    <name type="common">Orbweaver spider</name>
    <name type="synonym">Epeira ventricosa</name>
    <dbReference type="NCBI Taxonomy" id="182803"/>
    <lineage>
        <taxon>Eukaryota</taxon>
        <taxon>Metazoa</taxon>
        <taxon>Ecdysozoa</taxon>
        <taxon>Arthropoda</taxon>
        <taxon>Chelicerata</taxon>
        <taxon>Arachnida</taxon>
        <taxon>Araneae</taxon>
        <taxon>Araneomorphae</taxon>
        <taxon>Entelegynae</taxon>
        <taxon>Araneoidea</taxon>
        <taxon>Araneidae</taxon>
        <taxon>Araneus</taxon>
    </lineage>
</organism>
<dbReference type="Gene3D" id="3.30.420.10">
    <property type="entry name" value="Ribonuclease H-like superfamily/Ribonuclease H"/>
    <property type="match status" value="1"/>
</dbReference>
<proteinExistence type="predicted"/>